<reference evidence="2" key="1">
    <citation type="journal article" date="2017" name="Nature">
        <title>The sunflower genome provides insights into oil metabolism, flowering and Asterid evolution.</title>
        <authorList>
            <person name="Badouin H."/>
            <person name="Gouzy J."/>
            <person name="Grassa C.J."/>
            <person name="Murat F."/>
            <person name="Staton S.E."/>
            <person name="Cottret L."/>
            <person name="Lelandais-Briere C."/>
            <person name="Owens G.L."/>
            <person name="Carrere S."/>
            <person name="Mayjonade B."/>
            <person name="Legrand L."/>
            <person name="Gill N."/>
            <person name="Kane N.C."/>
            <person name="Bowers J.E."/>
            <person name="Hubner S."/>
            <person name="Bellec A."/>
            <person name="Berard A."/>
            <person name="Berges H."/>
            <person name="Blanchet N."/>
            <person name="Boniface M.C."/>
            <person name="Brunel D."/>
            <person name="Catrice O."/>
            <person name="Chaidir N."/>
            <person name="Claudel C."/>
            <person name="Donnadieu C."/>
            <person name="Faraut T."/>
            <person name="Fievet G."/>
            <person name="Helmstetter N."/>
            <person name="King M."/>
            <person name="Knapp S.J."/>
            <person name="Lai Z."/>
            <person name="Le Paslier M.C."/>
            <person name="Lippi Y."/>
            <person name="Lorenzon L."/>
            <person name="Mandel J.R."/>
            <person name="Marage G."/>
            <person name="Marchand G."/>
            <person name="Marquand E."/>
            <person name="Bret-Mestries E."/>
            <person name="Morien E."/>
            <person name="Nambeesan S."/>
            <person name="Nguyen T."/>
            <person name="Pegot-Espagnet P."/>
            <person name="Pouilly N."/>
            <person name="Raftis F."/>
            <person name="Sallet E."/>
            <person name="Schiex T."/>
            <person name="Thomas J."/>
            <person name="Vandecasteele C."/>
            <person name="Vares D."/>
            <person name="Vear F."/>
            <person name="Vautrin S."/>
            <person name="Crespi M."/>
            <person name="Mangin B."/>
            <person name="Burke J.M."/>
            <person name="Salse J."/>
            <person name="Munos S."/>
            <person name="Vincourt P."/>
            <person name="Rieseberg L.H."/>
            <person name="Langlade N.B."/>
        </authorList>
    </citation>
    <scope>NUCLEOTIDE SEQUENCE</scope>
    <source>
        <tissue evidence="2">Leaves</tissue>
    </source>
</reference>
<sequence>MFCQNMAPRRAVNARNGDQLPPPPLPRTAEELNALLEERISAAIAQYEANRTQDSGGPSNARRNGHGDSSGGNVAQGCTFKQFLDCKPMNYDGAGGAVAFVRWTEKTEATFRMSKCTADQQVIFATGLFVDEALTWWNL</sequence>
<dbReference type="Gramene" id="mRNA:HanXRQr2_Chr01g0003291">
    <property type="protein sequence ID" value="mRNA:HanXRQr2_Chr01g0003291"/>
    <property type="gene ID" value="HanXRQr2_Chr01g0003291"/>
</dbReference>
<feature type="region of interest" description="Disordered" evidence="1">
    <location>
        <begin position="1"/>
        <end position="27"/>
    </location>
</feature>
<evidence type="ECO:0000313" key="3">
    <source>
        <dbReference type="Proteomes" id="UP000215914"/>
    </source>
</evidence>
<feature type="compositionally biased region" description="Polar residues" evidence="1">
    <location>
        <begin position="49"/>
        <end position="62"/>
    </location>
</feature>
<reference evidence="2" key="2">
    <citation type="submission" date="2020-06" db="EMBL/GenBank/DDBJ databases">
        <title>Helianthus annuus Genome sequencing and assembly Release 2.</title>
        <authorList>
            <person name="Gouzy J."/>
            <person name="Langlade N."/>
            <person name="Munos S."/>
        </authorList>
    </citation>
    <scope>NUCLEOTIDE SEQUENCE</scope>
    <source>
        <tissue evidence="2">Leaves</tissue>
    </source>
</reference>
<name>A0A9K3JT50_HELAN</name>
<protein>
    <recommendedName>
        <fullName evidence="4">Reverse transcriptase domain-containing protein</fullName>
    </recommendedName>
</protein>
<gene>
    <name evidence="2" type="ORF">HanXRQr2_Chr01g0003291</name>
</gene>
<evidence type="ECO:0000256" key="1">
    <source>
        <dbReference type="SAM" id="MobiDB-lite"/>
    </source>
</evidence>
<dbReference type="Proteomes" id="UP000215914">
    <property type="component" value="Unassembled WGS sequence"/>
</dbReference>
<dbReference type="EMBL" id="MNCJ02000316">
    <property type="protein sequence ID" value="KAF5820533.1"/>
    <property type="molecule type" value="Genomic_DNA"/>
</dbReference>
<evidence type="ECO:0008006" key="4">
    <source>
        <dbReference type="Google" id="ProtNLM"/>
    </source>
</evidence>
<proteinExistence type="predicted"/>
<keyword evidence="3" id="KW-1185">Reference proteome</keyword>
<feature type="region of interest" description="Disordered" evidence="1">
    <location>
        <begin position="48"/>
        <end position="75"/>
    </location>
</feature>
<organism evidence="2 3">
    <name type="scientific">Helianthus annuus</name>
    <name type="common">Common sunflower</name>
    <dbReference type="NCBI Taxonomy" id="4232"/>
    <lineage>
        <taxon>Eukaryota</taxon>
        <taxon>Viridiplantae</taxon>
        <taxon>Streptophyta</taxon>
        <taxon>Embryophyta</taxon>
        <taxon>Tracheophyta</taxon>
        <taxon>Spermatophyta</taxon>
        <taxon>Magnoliopsida</taxon>
        <taxon>eudicotyledons</taxon>
        <taxon>Gunneridae</taxon>
        <taxon>Pentapetalae</taxon>
        <taxon>asterids</taxon>
        <taxon>campanulids</taxon>
        <taxon>Asterales</taxon>
        <taxon>Asteraceae</taxon>
        <taxon>Asteroideae</taxon>
        <taxon>Heliantheae alliance</taxon>
        <taxon>Heliantheae</taxon>
        <taxon>Helianthus</taxon>
    </lineage>
</organism>
<evidence type="ECO:0000313" key="2">
    <source>
        <dbReference type="EMBL" id="KAF5820533.1"/>
    </source>
</evidence>
<accession>A0A9K3JT50</accession>
<comment type="caution">
    <text evidence="2">The sequence shown here is derived from an EMBL/GenBank/DDBJ whole genome shotgun (WGS) entry which is preliminary data.</text>
</comment>
<dbReference type="AlphaFoldDB" id="A0A9K3JT50"/>